<evidence type="ECO:0000256" key="2">
    <source>
        <dbReference type="ARBA" id="ARBA00008854"/>
    </source>
</evidence>
<reference evidence="6 7" key="1">
    <citation type="submission" date="2017-12" db="EMBL/GenBank/DDBJ databases">
        <title>Chromulinavorax destructans is a abundant pathogen of dominant heterotrophic picoflagllates.</title>
        <authorList>
            <person name="Deeg C.M."/>
            <person name="Zimmer M."/>
            <person name="Suttle C.A."/>
        </authorList>
    </citation>
    <scope>NUCLEOTIDE SEQUENCE [LARGE SCALE GENOMIC DNA]</scope>
    <source>
        <strain evidence="6 7">SeV1</strain>
    </source>
</reference>
<comment type="similarity">
    <text evidence="2">Belongs to the LemA family.</text>
</comment>
<keyword evidence="5" id="KW-0472">Membrane</keyword>
<dbReference type="Gene3D" id="1.20.1440.20">
    <property type="entry name" value="LemA-like domain"/>
    <property type="match status" value="1"/>
</dbReference>
<dbReference type="AlphaFoldDB" id="A0A345ZBB0"/>
<evidence type="ECO:0000256" key="3">
    <source>
        <dbReference type="ARBA" id="ARBA00022692"/>
    </source>
</evidence>
<protein>
    <recommendedName>
        <fullName evidence="8">LemA family protein</fullName>
    </recommendedName>
</protein>
<dbReference type="Proteomes" id="UP000254834">
    <property type="component" value="Chromosome"/>
</dbReference>
<dbReference type="OrthoDB" id="9804152at2"/>
<dbReference type="PANTHER" id="PTHR34478:SF2">
    <property type="entry name" value="MEMBRANE PROTEIN"/>
    <property type="match status" value="1"/>
</dbReference>
<evidence type="ECO:0000313" key="7">
    <source>
        <dbReference type="Proteomes" id="UP000254834"/>
    </source>
</evidence>
<gene>
    <name evidence="6" type="ORF">C0J27_02355</name>
</gene>
<dbReference type="RefSeq" id="WP_115585592.1">
    <property type="nucleotide sequence ID" value="NZ_CP025544.1"/>
</dbReference>
<dbReference type="SUPFAM" id="SSF140478">
    <property type="entry name" value="LemA-like"/>
    <property type="match status" value="1"/>
</dbReference>
<evidence type="ECO:0008006" key="8">
    <source>
        <dbReference type="Google" id="ProtNLM"/>
    </source>
</evidence>
<dbReference type="InterPro" id="IPR023353">
    <property type="entry name" value="LemA-like_dom_sf"/>
</dbReference>
<keyword evidence="7" id="KW-1185">Reference proteome</keyword>
<organism evidence="6 7">
    <name type="scientific">Candidatus Chromulinivorax destructor</name>
    <dbReference type="NCBI Taxonomy" id="2066483"/>
    <lineage>
        <taxon>Bacteria</taxon>
        <taxon>Candidatus Babelota</taxon>
        <taxon>Candidatus Babeliae</taxon>
        <taxon>Candidatus Babeliales</taxon>
        <taxon>Candidatus Chromulinivoraceae</taxon>
        <taxon>Candidatus Chromulinivorax</taxon>
    </lineage>
</organism>
<proteinExistence type="inferred from homology"/>
<evidence type="ECO:0000256" key="5">
    <source>
        <dbReference type="ARBA" id="ARBA00023136"/>
    </source>
</evidence>
<dbReference type="InterPro" id="IPR007156">
    <property type="entry name" value="MamQ_LemA"/>
</dbReference>
<accession>A0A345ZBB0</accession>
<evidence type="ECO:0000256" key="4">
    <source>
        <dbReference type="ARBA" id="ARBA00022989"/>
    </source>
</evidence>
<dbReference type="KEGG" id="cdes:C0J27_02355"/>
<dbReference type="PANTHER" id="PTHR34478">
    <property type="entry name" value="PROTEIN LEMA"/>
    <property type="match status" value="1"/>
</dbReference>
<comment type="subcellular location">
    <subcellularLocation>
        <location evidence="1">Membrane</location>
        <topology evidence="1">Single-pass membrane protein</topology>
    </subcellularLocation>
</comment>
<evidence type="ECO:0000256" key="1">
    <source>
        <dbReference type="ARBA" id="ARBA00004167"/>
    </source>
</evidence>
<evidence type="ECO:0000313" key="6">
    <source>
        <dbReference type="EMBL" id="AXK60577.1"/>
    </source>
</evidence>
<dbReference type="EMBL" id="CP025544">
    <property type="protein sequence ID" value="AXK60577.1"/>
    <property type="molecule type" value="Genomic_DNA"/>
</dbReference>
<dbReference type="Pfam" id="PF04011">
    <property type="entry name" value="LemA"/>
    <property type="match status" value="1"/>
</dbReference>
<dbReference type="GO" id="GO:0016020">
    <property type="term" value="C:membrane"/>
    <property type="evidence" value="ECO:0007669"/>
    <property type="project" value="UniProtKB-SubCell"/>
</dbReference>
<sequence>MVYLIGLGAVSFVLLVWVVTSFNRLTSSKSLAEEAWSGIDVQLKRRYDLISNLVAVVKEYTIHEKNIINDIVTARAACMGAMKIDQKEKAEGALTASLTKLFALAEQYPNLKANENFLALQKDVSSVEDELQLARRYYNGAVRNYSIARVQFPSNIIAGIFKFEPLSYFEVMQTEERNSPHIKF</sequence>
<name>A0A345ZBB0_9BACT</name>
<keyword evidence="3" id="KW-0812">Transmembrane</keyword>
<keyword evidence="4" id="KW-1133">Transmembrane helix</keyword>